<dbReference type="VEuPathDB" id="CryptoDB:cubi_00982"/>
<gene>
    <name evidence="2" type="ORF">cubi_00982</name>
</gene>
<name>A0A1J4MD98_9CRYT</name>
<comment type="caution">
    <text evidence="2">The sequence shown here is derived from an EMBL/GenBank/DDBJ whole genome shotgun (WGS) entry which is preliminary data.</text>
</comment>
<dbReference type="Proteomes" id="UP000186176">
    <property type="component" value="Unassembled WGS sequence"/>
</dbReference>
<reference evidence="2 3" key="1">
    <citation type="submission" date="2016-10" db="EMBL/GenBank/DDBJ databases">
        <title>Reductive evolution of mitochondrial metabolism and differential evolution of invasion-related proteins in Cryptosporidium.</title>
        <authorList>
            <person name="Liu S."/>
            <person name="Roellig D.M."/>
            <person name="Guo Y."/>
            <person name="Li N."/>
            <person name="Frace M.A."/>
            <person name="Tang K."/>
            <person name="Zhang L."/>
            <person name="Feng Y."/>
            <person name="Xiao L."/>
        </authorList>
    </citation>
    <scope>NUCLEOTIDE SEQUENCE [LARGE SCALE GENOMIC DNA]</scope>
    <source>
        <strain evidence="2">39726</strain>
    </source>
</reference>
<sequence>MIKPFFLFPIIFFVFFFKDVNDDQEILNSKIREVSLLRAEGGKSLKSSLSLLSLEDSILMDLEKAQSFLPASWFTKVLGTEPSGFLLSVGIKSDLTSPLSCNNSMLEKTLKELKKSLQELILVHAQIQHYEEHSASGKYLTSSFNDYLAEKRETFSKLKNKIESILEKAIQCIMLINLEKYSKKKFAQNTINCNSSTLLLFSSLQKLSEDVLKVLIKLVQKFKGKYKSSTKIKTASFDHSTLSAAAEKAKLLATVQKVKTKECRHHKKKCKMYLVHSFADINIQI</sequence>
<dbReference type="RefSeq" id="XP_028872945.1">
    <property type="nucleotide sequence ID" value="XM_029017994.1"/>
</dbReference>
<keyword evidence="3" id="KW-1185">Reference proteome</keyword>
<evidence type="ECO:0000256" key="1">
    <source>
        <dbReference type="SAM" id="SignalP"/>
    </source>
</evidence>
<evidence type="ECO:0000313" key="3">
    <source>
        <dbReference type="Proteomes" id="UP000186176"/>
    </source>
</evidence>
<dbReference type="AlphaFoldDB" id="A0A1J4MD98"/>
<keyword evidence="1" id="KW-0732">Signal</keyword>
<evidence type="ECO:0000313" key="2">
    <source>
        <dbReference type="EMBL" id="OII70837.1"/>
    </source>
</evidence>
<protein>
    <submittedName>
        <fullName evidence="2">Uncharacterized protein</fullName>
    </submittedName>
</protein>
<dbReference type="EMBL" id="LRBP01000039">
    <property type="protein sequence ID" value="OII70837.1"/>
    <property type="molecule type" value="Genomic_DNA"/>
</dbReference>
<feature type="chain" id="PRO_5013380481" evidence="1">
    <location>
        <begin position="23"/>
        <end position="285"/>
    </location>
</feature>
<organism evidence="2 3">
    <name type="scientific">Cryptosporidium ubiquitum</name>
    <dbReference type="NCBI Taxonomy" id="857276"/>
    <lineage>
        <taxon>Eukaryota</taxon>
        <taxon>Sar</taxon>
        <taxon>Alveolata</taxon>
        <taxon>Apicomplexa</taxon>
        <taxon>Conoidasida</taxon>
        <taxon>Coccidia</taxon>
        <taxon>Eucoccidiorida</taxon>
        <taxon>Eimeriorina</taxon>
        <taxon>Cryptosporidiidae</taxon>
        <taxon>Cryptosporidium</taxon>
    </lineage>
</organism>
<feature type="signal peptide" evidence="1">
    <location>
        <begin position="1"/>
        <end position="22"/>
    </location>
</feature>
<accession>A0A1J4MD98</accession>
<proteinExistence type="predicted"/>
<dbReference type="OrthoDB" id="343831at2759"/>
<dbReference type="GeneID" id="39977773"/>